<feature type="domain" description="Glycosyl transferase family 1" evidence="11">
    <location>
        <begin position="301"/>
        <end position="390"/>
    </location>
</feature>
<evidence type="ECO:0000256" key="3">
    <source>
        <dbReference type="ARBA" id="ARBA00012621"/>
    </source>
</evidence>
<organism evidence="13 14">
    <name type="scientific">Salinimicrobium sediminis</name>
    <dbReference type="NCBI Taxonomy" id="1343891"/>
    <lineage>
        <taxon>Bacteria</taxon>
        <taxon>Pseudomonadati</taxon>
        <taxon>Bacteroidota</taxon>
        <taxon>Flavobacteriia</taxon>
        <taxon>Flavobacteriales</taxon>
        <taxon>Flavobacteriaceae</taxon>
        <taxon>Salinimicrobium</taxon>
    </lineage>
</organism>
<dbReference type="GO" id="GO:0009244">
    <property type="term" value="P:lipopolysaccharide core region biosynthetic process"/>
    <property type="evidence" value="ECO:0007669"/>
    <property type="project" value="UniProtKB-UniRule"/>
</dbReference>
<keyword evidence="14" id="KW-1185">Reference proteome</keyword>
<evidence type="ECO:0000256" key="9">
    <source>
        <dbReference type="PIRSR" id="PIRSR639901-1"/>
    </source>
</evidence>
<dbReference type="InterPro" id="IPR007507">
    <property type="entry name" value="Glycos_transf_N"/>
</dbReference>
<dbReference type="AlphaFoldDB" id="A0A285X0E0"/>
<gene>
    <name evidence="13" type="ORF">SAMN06296241_0358</name>
</gene>
<evidence type="ECO:0000256" key="2">
    <source>
        <dbReference type="ARBA" id="ARBA00004713"/>
    </source>
</evidence>
<dbReference type="PANTHER" id="PTHR42755">
    <property type="entry name" value="3-DEOXY-MANNO-OCTULOSONATE CYTIDYLYLTRANSFERASE"/>
    <property type="match status" value="1"/>
</dbReference>
<evidence type="ECO:0000259" key="11">
    <source>
        <dbReference type="Pfam" id="PF00534"/>
    </source>
</evidence>
<dbReference type="RefSeq" id="WP_245858846.1">
    <property type="nucleotide sequence ID" value="NZ_OCMF01000001.1"/>
</dbReference>
<dbReference type="PANTHER" id="PTHR42755:SF1">
    <property type="entry name" value="3-DEOXY-D-MANNO-OCTULOSONIC ACID TRANSFERASE, MITOCHONDRIAL-RELATED"/>
    <property type="match status" value="1"/>
</dbReference>
<evidence type="ECO:0000256" key="10">
    <source>
        <dbReference type="RuleBase" id="RU365103"/>
    </source>
</evidence>
<dbReference type="Pfam" id="PF04413">
    <property type="entry name" value="Glycos_transf_N"/>
    <property type="match status" value="1"/>
</dbReference>
<dbReference type="GO" id="GO:0043842">
    <property type="term" value="F:Kdo transferase activity"/>
    <property type="evidence" value="ECO:0007669"/>
    <property type="project" value="UniProtKB-EC"/>
</dbReference>
<evidence type="ECO:0000313" key="14">
    <source>
        <dbReference type="Proteomes" id="UP000219193"/>
    </source>
</evidence>
<dbReference type="InterPro" id="IPR038107">
    <property type="entry name" value="Glycos_transf_N_sf"/>
</dbReference>
<dbReference type="Gene3D" id="3.40.50.11720">
    <property type="entry name" value="3-Deoxy-D-manno-octulosonic-acid transferase, N-terminal domain"/>
    <property type="match status" value="1"/>
</dbReference>
<dbReference type="SUPFAM" id="SSF53756">
    <property type="entry name" value="UDP-Glycosyltransferase/glycogen phosphorylase"/>
    <property type="match status" value="1"/>
</dbReference>
<evidence type="ECO:0000256" key="1">
    <source>
        <dbReference type="ARBA" id="ARBA00004196"/>
    </source>
</evidence>
<dbReference type="GO" id="GO:0030313">
    <property type="term" value="C:cell envelope"/>
    <property type="evidence" value="ECO:0007669"/>
    <property type="project" value="UniProtKB-SubCell"/>
</dbReference>
<feature type="active site" description="Proton acceptor" evidence="9">
    <location>
        <position position="60"/>
    </location>
</feature>
<accession>A0A285X0E0</accession>
<comment type="pathway">
    <text evidence="2 10">Bacterial outer membrane biogenesis; LPS core biosynthesis.</text>
</comment>
<evidence type="ECO:0000313" key="13">
    <source>
        <dbReference type="EMBL" id="SOC78841.1"/>
    </source>
</evidence>
<feature type="domain" description="3-deoxy-D-manno-octulosonic-acid transferase N-terminal" evidence="12">
    <location>
        <begin position="38"/>
        <end position="206"/>
    </location>
</feature>
<dbReference type="EMBL" id="OCMF01000001">
    <property type="protein sequence ID" value="SOC78841.1"/>
    <property type="molecule type" value="Genomic_DNA"/>
</dbReference>
<evidence type="ECO:0000256" key="6">
    <source>
        <dbReference type="ARBA" id="ARBA00022679"/>
    </source>
</evidence>
<comment type="catalytic activity">
    <reaction evidence="8 10">
        <text>lipid IVA (E. coli) + CMP-3-deoxy-beta-D-manno-octulosonate = alpha-Kdo-(2-&gt;6)-lipid IVA (E. coli) + CMP + H(+)</text>
        <dbReference type="Rhea" id="RHEA:28066"/>
        <dbReference type="ChEBI" id="CHEBI:15378"/>
        <dbReference type="ChEBI" id="CHEBI:58603"/>
        <dbReference type="ChEBI" id="CHEBI:60364"/>
        <dbReference type="ChEBI" id="CHEBI:60377"/>
        <dbReference type="ChEBI" id="CHEBI:85987"/>
        <dbReference type="EC" id="2.4.99.12"/>
    </reaction>
</comment>
<evidence type="ECO:0000256" key="7">
    <source>
        <dbReference type="ARBA" id="ARBA00031445"/>
    </source>
</evidence>
<dbReference type="UniPathway" id="UPA00958"/>
<evidence type="ECO:0000256" key="8">
    <source>
        <dbReference type="ARBA" id="ARBA00049183"/>
    </source>
</evidence>
<evidence type="ECO:0000256" key="5">
    <source>
        <dbReference type="ARBA" id="ARBA00022519"/>
    </source>
</evidence>
<dbReference type="Gene3D" id="3.40.50.2000">
    <property type="entry name" value="Glycogen Phosphorylase B"/>
    <property type="match status" value="1"/>
</dbReference>
<protein>
    <recommendedName>
        <fullName evidence="4 10">3-deoxy-D-manno-octulosonic acid transferase</fullName>
        <shortName evidence="10">Kdo transferase</shortName>
        <ecNumber evidence="3 10">2.4.99.12</ecNumber>
    </recommendedName>
    <alternativeName>
        <fullName evidence="7 10">Lipid IV(A) 3-deoxy-D-manno-octulosonic acid transferase</fullName>
    </alternativeName>
</protein>
<keyword evidence="5" id="KW-0472">Membrane</keyword>
<dbReference type="InterPro" id="IPR039901">
    <property type="entry name" value="Kdotransferase"/>
</dbReference>
<keyword evidence="6 10" id="KW-0808">Transferase</keyword>
<dbReference type="EC" id="2.4.99.12" evidence="3 10"/>
<keyword evidence="10" id="KW-1003">Cell membrane</keyword>
<keyword evidence="10" id="KW-0448">Lipopolysaccharide biosynthesis</keyword>
<comment type="function">
    <text evidence="10">Involved in lipopolysaccharide (LPS) biosynthesis. Catalyzes the transfer of 3-deoxy-D-manno-octulosonate (Kdo) residue(s) from CMP-Kdo to lipid IV(A), the tetraacyldisaccharide-1,4'-bisphosphate precursor of lipid A.</text>
</comment>
<keyword evidence="5" id="KW-0997">Cell inner membrane</keyword>
<dbReference type="GO" id="GO:0005886">
    <property type="term" value="C:plasma membrane"/>
    <property type="evidence" value="ECO:0007669"/>
    <property type="project" value="UniProtKB-SubCell"/>
</dbReference>
<dbReference type="Proteomes" id="UP000219193">
    <property type="component" value="Unassembled WGS sequence"/>
</dbReference>
<evidence type="ECO:0000256" key="4">
    <source>
        <dbReference type="ARBA" id="ARBA00019077"/>
    </source>
</evidence>
<name>A0A285X0E0_9FLAO</name>
<evidence type="ECO:0000259" key="12">
    <source>
        <dbReference type="Pfam" id="PF04413"/>
    </source>
</evidence>
<comment type="subcellular location">
    <subcellularLocation>
        <location evidence="1">Cell envelope</location>
    </subcellularLocation>
    <subcellularLocation>
        <location evidence="10">Cell membrane</location>
    </subcellularLocation>
</comment>
<dbReference type="InterPro" id="IPR001296">
    <property type="entry name" value="Glyco_trans_1"/>
</dbReference>
<dbReference type="Pfam" id="PF00534">
    <property type="entry name" value="Glycos_transf_1"/>
    <property type="match status" value="1"/>
</dbReference>
<proteinExistence type="inferred from homology"/>
<comment type="similarity">
    <text evidence="10">Belongs to the glycosyltransferase group 1 family.</text>
</comment>
<reference evidence="14" key="1">
    <citation type="submission" date="2017-09" db="EMBL/GenBank/DDBJ databases">
        <authorList>
            <person name="Varghese N."/>
            <person name="Submissions S."/>
        </authorList>
    </citation>
    <scope>NUCLEOTIDE SEQUENCE [LARGE SCALE GENOMIC DNA]</scope>
    <source>
        <strain evidence="14">CGMCC 1.12641</strain>
    </source>
</reference>
<sequence>MHFLYNFLVNTTEKLLPLSGRFNEKLKLFTEGRRGLFEKLASEISPQDKTILIHAASLGEYEQAVPVILKLKEIFPKHKIVLSFFSPSGYEVKKDRSLADVVTYLPLDTQKNAEGFLDLVHPDWVLFVKYEFWPNLLRTLQKRNIRSLLISGAFREDQLFFKPYGRWMQKYLEALEFFFLQNKSSLELLQGIGFENARVSGDTRYDRVSAQLEQDNRLIFIEEFLQDKLCLVAGSTWPEDEELLVDYLNAAGDEVKFIIAPHTLKKEKIRDLQEKVKVPTVLYSDKADKKLEDYKVFVIDTIGLLTRIYSYADIAYVGGAAGDTGLHNVLEPAAFGIPVIIGKNYSKFPEASALKEAGALFSVKSKEEAAEVLNRLLQNEDFRRRKGKAAADLIEEQRGATLMISDYLLKNK</sequence>
<dbReference type="GO" id="GO:0009245">
    <property type="term" value="P:lipid A biosynthetic process"/>
    <property type="evidence" value="ECO:0007669"/>
    <property type="project" value="TreeGrafter"/>
</dbReference>